<accession>A0A069RF77</accession>
<dbReference type="CDD" id="cd00090">
    <property type="entry name" value="HTH_ARSR"/>
    <property type="match status" value="1"/>
</dbReference>
<dbReference type="SMART" id="SM00347">
    <property type="entry name" value="HTH_MARR"/>
    <property type="match status" value="1"/>
</dbReference>
<dbReference type="InterPro" id="IPR011991">
    <property type="entry name" value="ArsR-like_HTH"/>
</dbReference>
<reference evidence="5 6" key="1">
    <citation type="submission" date="2014-03" db="EMBL/GenBank/DDBJ databases">
        <title>Genome sequence of Clostridium litorale W6, DSM 5388.</title>
        <authorList>
            <person name="Poehlein A."/>
            <person name="Jagirdar A."/>
            <person name="Khonsari B."/>
            <person name="Chibani C.M."/>
            <person name="Gutierrez Gutierrez D.A."/>
            <person name="Davydova E."/>
            <person name="Alghaithi H.S."/>
            <person name="Nair K.P."/>
            <person name="Dhamotharan K."/>
            <person name="Chandran L."/>
            <person name="G W."/>
            <person name="Daniel R."/>
        </authorList>
    </citation>
    <scope>NUCLEOTIDE SEQUENCE [LARGE SCALE GENOMIC DNA]</scope>
    <source>
        <strain evidence="5 6">W6</strain>
    </source>
</reference>
<keyword evidence="6" id="KW-1185">Reference proteome</keyword>
<dbReference type="AlphaFoldDB" id="A0A069RF77"/>
<proteinExistence type="predicted"/>
<name>A0A069RF77_PEPLI</name>
<protein>
    <recommendedName>
        <fullName evidence="4">HTH marR-type domain-containing protein</fullName>
    </recommendedName>
</protein>
<dbReference type="InterPro" id="IPR036390">
    <property type="entry name" value="WH_DNA-bd_sf"/>
</dbReference>
<evidence type="ECO:0000313" key="5">
    <source>
        <dbReference type="EMBL" id="KDR95651.1"/>
    </source>
</evidence>
<dbReference type="Pfam" id="PF01047">
    <property type="entry name" value="MarR"/>
    <property type="match status" value="1"/>
</dbReference>
<dbReference type="eggNOG" id="COG1846">
    <property type="taxonomic scope" value="Bacteria"/>
</dbReference>
<dbReference type="Gene3D" id="1.10.10.10">
    <property type="entry name" value="Winged helix-like DNA-binding domain superfamily/Winged helix DNA-binding domain"/>
    <property type="match status" value="1"/>
</dbReference>
<dbReference type="Proteomes" id="UP000027946">
    <property type="component" value="Unassembled WGS sequence"/>
</dbReference>
<feature type="domain" description="HTH marR-type" evidence="4">
    <location>
        <begin position="12"/>
        <end position="146"/>
    </location>
</feature>
<comment type="caution">
    <text evidence="5">The sequence shown here is derived from an EMBL/GenBank/DDBJ whole genome shotgun (WGS) entry which is preliminary data.</text>
</comment>
<keyword evidence="3" id="KW-0804">Transcription</keyword>
<evidence type="ECO:0000256" key="2">
    <source>
        <dbReference type="ARBA" id="ARBA00023125"/>
    </source>
</evidence>
<gene>
    <name evidence="5" type="ORF">CLIT_10c03780</name>
</gene>
<dbReference type="InterPro" id="IPR036388">
    <property type="entry name" value="WH-like_DNA-bd_sf"/>
</dbReference>
<keyword evidence="2" id="KW-0238">DNA-binding</keyword>
<dbReference type="EMBL" id="JJMM01000010">
    <property type="protein sequence ID" value="KDR95651.1"/>
    <property type="molecule type" value="Genomic_DNA"/>
</dbReference>
<dbReference type="InterPro" id="IPR000835">
    <property type="entry name" value="HTH_MarR-typ"/>
</dbReference>
<evidence type="ECO:0000259" key="4">
    <source>
        <dbReference type="PROSITE" id="PS50995"/>
    </source>
</evidence>
<keyword evidence="1" id="KW-0805">Transcription regulation</keyword>
<organism evidence="5 6">
    <name type="scientific">Peptoclostridium litorale DSM 5388</name>
    <dbReference type="NCBI Taxonomy" id="1121324"/>
    <lineage>
        <taxon>Bacteria</taxon>
        <taxon>Bacillati</taxon>
        <taxon>Bacillota</taxon>
        <taxon>Clostridia</taxon>
        <taxon>Peptostreptococcales</taxon>
        <taxon>Peptoclostridiaceae</taxon>
        <taxon>Peptoclostridium</taxon>
    </lineage>
</organism>
<dbReference type="GO" id="GO:0003700">
    <property type="term" value="F:DNA-binding transcription factor activity"/>
    <property type="evidence" value="ECO:0007669"/>
    <property type="project" value="InterPro"/>
</dbReference>
<dbReference type="PANTHER" id="PTHR42756:SF1">
    <property type="entry name" value="TRANSCRIPTIONAL REPRESSOR OF EMRAB OPERON"/>
    <property type="match status" value="1"/>
</dbReference>
<dbReference type="PROSITE" id="PS50995">
    <property type="entry name" value="HTH_MARR_2"/>
    <property type="match status" value="1"/>
</dbReference>
<dbReference type="PANTHER" id="PTHR42756">
    <property type="entry name" value="TRANSCRIPTIONAL REGULATOR, MARR"/>
    <property type="match status" value="1"/>
</dbReference>
<evidence type="ECO:0000313" key="6">
    <source>
        <dbReference type="Proteomes" id="UP000027946"/>
    </source>
</evidence>
<dbReference type="STRING" id="1121324.CLIT_10c03780"/>
<evidence type="ECO:0000256" key="1">
    <source>
        <dbReference type="ARBA" id="ARBA00023015"/>
    </source>
</evidence>
<dbReference type="RefSeq" id="WP_052636069.1">
    <property type="nucleotide sequence ID" value="NZ_FSRH01000006.1"/>
</dbReference>
<dbReference type="SUPFAM" id="SSF46785">
    <property type="entry name" value="Winged helix' DNA-binding domain"/>
    <property type="match status" value="1"/>
</dbReference>
<evidence type="ECO:0000256" key="3">
    <source>
        <dbReference type="ARBA" id="ARBA00023163"/>
    </source>
</evidence>
<dbReference type="GO" id="GO:0003677">
    <property type="term" value="F:DNA binding"/>
    <property type="evidence" value="ECO:0007669"/>
    <property type="project" value="UniProtKB-KW"/>
</dbReference>
<sequence>MNSIDERDLDVRSRAIRQIFNIRKNMMKKMVDAMGKDNFSKTEIMIIIMVKTQPYKATDLAKEIGIPASTLTGVVDRLVEKGYVERVRDENDRRIVLVKPGRAVIEKAKAAREISKEVFENSKELSSEKWWEELSERLEELEKALEEKSQE</sequence>